<dbReference type="GO" id="GO:0008233">
    <property type="term" value="F:peptidase activity"/>
    <property type="evidence" value="ECO:0007669"/>
    <property type="project" value="UniProtKB-KW"/>
</dbReference>
<evidence type="ECO:0000256" key="1">
    <source>
        <dbReference type="SAM" id="MobiDB-lite"/>
    </source>
</evidence>
<keyword evidence="3" id="KW-1185">Reference proteome</keyword>
<evidence type="ECO:0000313" key="3">
    <source>
        <dbReference type="Proteomes" id="UP001500604"/>
    </source>
</evidence>
<reference evidence="3" key="1">
    <citation type="journal article" date="2019" name="Int. J. Syst. Evol. Microbiol.">
        <title>The Global Catalogue of Microorganisms (GCM) 10K type strain sequencing project: providing services to taxonomists for standard genome sequencing and annotation.</title>
        <authorList>
            <consortium name="The Broad Institute Genomics Platform"/>
            <consortium name="The Broad Institute Genome Sequencing Center for Infectious Disease"/>
            <person name="Wu L."/>
            <person name="Ma J."/>
        </authorList>
    </citation>
    <scope>NUCLEOTIDE SEQUENCE [LARGE SCALE GENOMIC DNA]</scope>
    <source>
        <strain evidence="3">JCM 17805</strain>
    </source>
</reference>
<proteinExistence type="predicted"/>
<dbReference type="PIRSF" id="PIRSF005276">
    <property type="entry name" value="SspB"/>
    <property type="match status" value="1"/>
</dbReference>
<dbReference type="InterPro" id="IPR036760">
    <property type="entry name" value="SspB-like_sf"/>
</dbReference>
<feature type="region of interest" description="Disordered" evidence="1">
    <location>
        <begin position="117"/>
        <end position="145"/>
    </location>
</feature>
<dbReference type="InterPro" id="IPR007481">
    <property type="entry name" value="SspB"/>
</dbReference>
<protein>
    <submittedName>
        <fullName evidence="2">ClpXP protease specificity-enhancing factor</fullName>
    </submittedName>
</protein>
<dbReference type="PANTHER" id="PTHR37486:SF1">
    <property type="entry name" value="STRINGENT STARVATION PROTEIN B"/>
    <property type="match status" value="1"/>
</dbReference>
<keyword evidence="2" id="KW-0645">Protease</keyword>
<dbReference type="Gene3D" id="2.30.30.220">
    <property type="entry name" value="SspB-like"/>
    <property type="match status" value="1"/>
</dbReference>
<accession>A0ABP8V0C6</accession>
<dbReference type="NCBIfam" id="NF008769">
    <property type="entry name" value="PRK11798.2-5"/>
    <property type="match status" value="1"/>
</dbReference>
<dbReference type="EMBL" id="BAABFL010000081">
    <property type="protein sequence ID" value="GAA4648560.1"/>
    <property type="molecule type" value="Genomic_DNA"/>
</dbReference>
<dbReference type="Pfam" id="PF04386">
    <property type="entry name" value="SspB"/>
    <property type="match status" value="1"/>
</dbReference>
<organism evidence="2 3">
    <name type="scientific">Kistimonas scapharcae</name>
    <dbReference type="NCBI Taxonomy" id="1036133"/>
    <lineage>
        <taxon>Bacteria</taxon>
        <taxon>Pseudomonadati</taxon>
        <taxon>Pseudomonadota</taxon>
        <taxon>Gammaproteobacteria</taxon>
        <taxon>Oceanospirillales</taxon>
        <taxon>Endozoicomonadaceae</taxon>
        <taxon>Kistimonas</taxon>
    </lineage>
</organism>
<dbReference type="GO" id="GO:0006508">
    <property type="term" value="P:proteolysis"/>
    <property type="evidence" value="ECO:0007669"/>
    <property type="project" value="UniProtKB-KW"/>
</dbReference>
<keyword evidence="2" id="KW-0378">Hydrolase</keyword>
<sequence length="145" mass="15804">MSMTSSRPYIIRALYEWIVDNDCTPYLLVDTTVPGVDVPDQFAGEEQVVLNLAPMAIRDLDVSNEAVMFLARFGGRTFQVCVPVGAVMAIYAKENGQGMVFEVEAQPEGVHLVDSGVNEEEPSLEPDPKGPGRPPKGRPSLKVVK</sequence>
<dbReference type="SUPFAM" id="SSF101738">
    <property type="entry name" value="SspB-like"/>
    <property type="match status" value="1"/>
</dbReference>
<dbReference type="RefSeq" id="WP_345194224.1">
    <property type="nucleotide sequence ID" value="NZ_BAABFL010000081.1"/>
</dbReference>
<evidence type="ECO:0000313" key="2">
    <source>
        <dbReference type="EMBL" id="GAA4648560.1"/>
    </source>
</evidence>
<gene>
    <name evidence="2" type="ORF">GCM10023116_08290</name>
</gene>
<dbReference type="Proteomes" id="UP001500604">
    <property type="component" value="Unassembled WGS sequence"/>
</dbReference>
<comment type="caution">
    <text evidence="2">The sequence shown here is derived from an EMBL/GenBank/DDBJ whole genome shotgun (WGS) entry which is preliminary data.</text>
</comment>
<name>A0ABP8V0C6_9GAMM</name>
<dbReference type="PANTHER" id="PTHR37486">
    <property type="entry name" value="STRINGENT STARVATION PROTEIN B"/>
    <property type="match status" value="1"/>
</dbReference>